<dbReference type="InterPro" id="IPR003594">
    <property type="entry name" value="HATPase_dom"/>
</dbReference>
<dbReference type="GO" id="GO:0000155">
    <property type="term" value="F:phosphorelay sensor kinase activity"/>
    <property type="evidence" value="ECO:0007669"/>
    <property type="project" value="InterPro"/>
</dbReference>
<dbReference type="PANTHER" id="PTHR24421">
    <property type="entry name" value="NITRATE/NITRITE SENSOR PROTEIN NARX-RELATED"/>
    <property type="match status" value="1"/>
</dbReference>
<dbReference type="Proteomes" id="UP000293568">
    <property type="component" value="Chromosome"/>
</dbReference>
<dbReference type="KEGG" id="pprt:ET464_17920"/>
<dbReference type="EMBL" id="CP035492">
    <property type="protein sequence ID" value="QAY67981.1"/>
    <property type="molecule type" value="Genomic_DNA"/>
</dbReference>
<dbReference type="Pfam" id="PF13185">
    <property type="entry name" value="GAF_2"/>
    <property type="match status" value="1"/>
</dbReference>
<evidence type="ECO:0000313" key="11">
    <source>
        <dbReference type="Proteomes" id="UP000293568"/>
    </source>
</evidence>
<evidence type="ECO:0000256" key="8">
    <source>
        <dbReference type="SAM" id="Coils"/>
    </source>
</evidence>
<dbReference type="InterPro" id="IPR050482">
    <property type="entry name" value="Sensor_HK_TwoCompSys"/>
</dbReference>
<evidence type="ECO:0000256" key="1">
    <source>
        <dbReference type="ARBA" id="ARBA00000085"/>
    </source>
</evidence>
<feature type="coiled-coil region" evidence="8">
    <location>
        <begin position="344"/>
        <end position="371"/>
    </location>
</feature>
<dbReference type="PROSITE" id="PS50109">
    <property type="entry name" value="HIS_KIN"/>
    <property type="match status" value="1"/>
</dbReference>
<evidence type="ECO:0000256" key="3">
    <source>
        <dbReference type="ARBA" id="ARBA00022679"/>
    </source>
</evidence>
<evidence type="ECO:0000256" key="2">
    <source>
        <dbReference type="ARBA" id="ARBA00012438"/>
    </source>
</evidence>
<keyword evidence="8" id="KW-0175">Coiled coil</keyword>
<dbReference type="InterPro" id="IPR003018">
    <property type="entry name" value="GAF"/>
</dbReference>
<keyword evidence="5 10" id="KW-0418">Kinase</keyword>
<dbReference type="InterPro" id="IPR011712">
    <property type="entry name" value="Sig_transdc_His_kin_sub3_dim/P"/>
</dbReference>
<accession>A0A4V0YFK0</accession>
<keyword evidence="6" id="KW-0067">ATP-binding</keyword>
<evidence type="ECO:0000313" key="10">
    <source>
        <dbReference type="EMBL" id="QAY67981.1"/>
    </source>
</evidence>
<dbReference type="Pfam" id="PF07730">
    <property type="entry name" value="HisKA_3"/>
    <property type="match status" value="1"/>
</dbReference>
<feature type="domain" description="Histidine kinase" evidence="9">
    <location>
        <begin position="468"/>
        <end position="559"/>
    </location>
</feature>
<evidence type="ECO:0000256" key="5">
    <source>
        <dbReference type="ARBA" id="ARBA00022777"/>
    </source>
</evidence>
<dbReference type="Gene3D" id="3.30.565.10">
    <property type="entry name" value="Histidine kinase-like ATPase, C-terminal domain"/>
    <property type="match status" value="1"/>
</dbReference>
<dbReference type="GO" id="GO:0005524">
    <property type="term" value="F:ATP binding"/>
    <property type="evidence" value="ECO:0007669"/>
    <property type="project" value="UniProtKB-KW"/>
</dbReference>
<protein>
    <recommendedName>
        <fullName evidence="2">histidine kinase</fullName>
        <ecNumber evidence="2">2.7.13.3</ecNumber>
    </recommendedName>
</protein>
<dbReference type="InterPro" id="IPR005467">
    <property type="entry name" value="His_kinase_dom"/>
</dbReference>
<dbReference type="PANTHER" id="PTHR24421:SF40">
    <property type="entry name" value="SENSOR HISTIDINE KINASE YHCY"/>
    <property type="match status" value="1"/>
</dbReference>
<dbReference type="GO" id="GO:0046983">
    <property type="term" value="F:protein dimerization activity"/>
    <property type="evidence" value="ECO:0007669"/>
    <property type="project" value="InterPro"/>
</dbReference>
<dbReference type="SUPFAM" id="SSF55781">
    <property type="entry name" value="GAF domain-like"/>
    <property type="match status" value="2"/>
</dbReference>
<dbReference type="GO" id="GO:0016020">
    <property type="term" value="C:membrane"/>
    <property type="evidence" value="ECO:0007669"/>
    <property type="project" value="InterPro"/>
</dbReference>
<reference evidence="10 11" key="1">
    <citation type="submission" date="2019-01" db="EMBL/GenBank/DDBJ databases">
        <title>Genome sequencing of strain FW100M-2.</title>
        <authorList>
            <person name="Heo J."/>
            <person name="Kim S.-J."/>
            <person name="Kim J.-S."/>
            <person name="Hong S.-B."/>
            <person name="Kwon S.-W."/>
        </authorList>
    </citation>
    <scope>NUCLEOTIDE SEQUENCE [LARGE SCALE GENOMIC DNA]</scope>
    <source>
        <strain evidence="10 11">FW100M-2</strain>
    </source>
</reference>
<keyword evidence="3" id="KW-0808">Transferase</keyword>
<comment type="catalytic activity">
    <reaction evidence="1">
        <text>ATP + protein L-histidine = ADP + protein N-phospho-L-histidine.</text>
        <dbReference type="EC" id="2.7.13.3"/>
    </reaction>
</comment>
<gene>
    <name evidence="10" type="ORF">ET464_17920</name>
</gene>
<dbReference type="RefSeq" id="WP_129443310.1">
    <property type="nucleotide sequence ID" value="NZ_CP035492.1"/>
</dbReference>
<dbReference type="OrthoDB" id="9795828at2"/>
<dbReference type="CDD" id="cd16917">
    <property type="entry name" value="HATPase_UhpB-NarQ-NarX-like"/>
    <property type="match status" value="1"/>
</dbReference>
<proteinExistence type="predicted"/>
<dbReference type="SUPFAM" id="SSF55874">
    <property type="entry name" value="ATPase domain of HSP90 chaperone/DNA topoisomerase II/histidine kinase"/>
    <property type="match status" value="1"/>
</dbReference>
<sequence length="563" mass="61553">MTAEKGPDQAGHVQELIALRTIAETLNESTGLSTELLNDVIEKLLQLTGLSSGWMFLVDEQGSYEFAAGRHLPPGLTRSGDEPMRCGDCWCLERYREGRLKNAVNILNCRRIENAEQGNWGDTCGITHHATVPIRSGSRRFGVLNVAAPGKMHFEDEELALLQSVAFQLGSAIERMRLYAAEQRRAFLFARLGVYGAELGTAATRAKDHSQLAEQALALIGCHFDWTCAALLEPSGGDLMVRAVYAGGETFVPQAHLAMDVIDWYEITLGKRCPVPIPAAEAERLAAWLAQQQLLPQLKQAAAAAVKSSGSGVTGLLLIGYDRPGELYRTDAEVIDALAELIGVTFERARLEANRRELARMEERNRLARDLHDSVSQTLFSLAMMSKGAYSLTAADGEGPLQAALEDIQALSQSALKEMRELIMQLRPAGLEEGLATGLRHYGESLKLQVDTKVAGVKELPRAVEEALWRIGQEALNNASKHAGVQAAEITLQLGRQEAVLRIADRGRGITKKRLNELTRRSFGLSTMRERAEALGGRLTLTTAYRKGTIIEAAIPLKPDREG</sequence>
<dbReference type="AlphaFoldDB" id="A0A4V0YFK0"/>
<dbReference type="InterPro" id="IPR036890">
    <property type="entry name" value="HATPase_C_sf"/>
</dbReference>
<dbReference type="Gene3D" id="1.20.5.1930">
    <property type="match status" value="1"/>
</dbReference>
<dbReference type="Gene3D" id="3.30.450.40">
    <property type="match status" value="2"/>
</dbReference>
<dbReference type="SMART" id="SM00387">
    <property type="entry name" value="HATPase_c"/>
    <property type="match status" value="1"/>
</dbReference>
<keyword evidence="7" id="KW-0902">Two-component regulatory system</keyword>
<evidence type="ECO:0000256" key="6">
    <source>
        <dbReference type="ARBA" id="ARBA00022840"/>
    </source>
</evidence>
<dbReference type="InterPro" id="IPR029016">
    <property type="entry name" value="GAF-like_dom_sf"/>
</dbReference>
<dbReference type="Pfam" id="PF02518">
    <property type="entry name" value="HATPase_c"/>
    <property type="match status" value="1"/>
</dbReference>
<evidence type="ECO:0000256" key="7">
    <source>
        <dbReference type="ARBA" id="ARBA00023012"/>
    </source>
</evidence>
<keyword evidence="11" id="KW-1185">Reference proteome</keyword>
<evidence type="ECO:0000256" key="4">
    <source>
        <dbReference type="ARBA" id="ARBA00022741"/>
    </source>
</evidence>
<organism evidence="10 11">
    <name type="scientific">Paenibacillus protaetiae</name>
    <dbReference type="NCBI Taxonomy" id="2509456"/>
    <lineage>
        <taxon>Bacteria</taxon>
        <taxon>Bacillati</taxon>
        <taxon>Bacillota</taxon>
        <taxon>Bacilli</taxon>
        <taxon>Bacillales</taxon>
        <taxon>Paenibacillaceae</taxon>
        <taxon>Paenibacillus</taxon>
    </lineage>
</organism>
<dbReference type="SMART" id="SM00065">
    <property type="entry name" value="GAF"/>
    <property type="match status" value="1"/>
</dbReference>
<dbReference type="EC" id="2.7.13.3" evidence="2"/>
<evidence type="ECO:0000259" key="9">
    <source>
        <dbReference type="PROSITE" id="PS50109"/>
    </source>
</evidence>
<keyword evidence="4" id="KW-0547">Nucleotide-binding</keyword>
<name>A0A4V0YFK0_9BACL</name>